<evidence type="ECO:0000313" key="1">
    <source>
        <dbReference type="EMBL" id="ARW60781.1"/>
    </source>
</evidence>
<keyword evidence="1" id="KW-0150">Chloroplast</keyword>
<dbReference type="GeneID" id="33353718"/>
<organism evidence="1">
    <name type="scientific">Osmundaria fimbriata</name>
    <name type="common">Red alga</name>
    <name type="synonym">Delesseria fimbriata</name>
    <dbReference type="NCBI Taxonomy" id="228265"/>
    <lineage>
        <taxon>Eukaryota</taxon>
        <taxon>Rhodophyta</taxon>
        <taxon>Florideophyceae</taxon>
        <taxon>Rhodymeniophycidae</taxon>
        <taxon>Ceramiales</taxon>
        <taxon>Rhodomelaceae</taxon>
        <taxon>Amansieae</taxon>
        <taxon>Osmundaria</taxon>
    </lineage>
</organism>
<geneLocation type="chloroplast" evidence="1"/>
<accession>A0A1Z1M4L3</accession>
<proteinExistence type="predicted"/>
<name>A0A1Z1M4L3_OSMFI</name>
<reference evidence="1" key="1">
    <citation type="journal article" date="2017" name="J. Phycol.">
        <title>Analysis of chloroplast genomes and a supermatrix inform reclassification of the Rhodomelaceae (Rhodophyta).</title>
        <authorList>
            <person name="Diaz-Tapia P."/>
            <person name="Maggs C.A."/>
            <person name="West J.A."/>
            <person name="Verbruggen H."/>
        </authorList>
    </citation>
    <scope>NUCLEOTIDE SEQUENCE</scope>
    <source>
        <strain evidence="1">JW2841</strain>
    </source>
</reference>
<gene>
    <name evidence="1" type="primary">orf44</name>
</gene>
<keyword evidence="1" id="KW-0934">Plastid</keyword>
<dbReference type="AlphaFoldDB" id="A0A1Z1M4L3"/>
<protein>
    <submittedName>
        <fullName evidence="1">Uncharacterized protein</fullName>
    </submittedName>
</protein>
<dbReference type="EMBL" id="MF101415">
    <property type="protein sequence ID" value="ARW60781.1"/>
    <property type="molecule type" value="Genomic_DNA"/>
</dbReference>
<dbReference type="RefSeq" id="YP_009392219.1">
    <property type="nucleotide sequence ID" value="NC_035262.1"/>
</dbReference>
<sequence>MQVLLAKIYSGFRLQIIIDIDNFNVYIKSFIKIKKYVCAIYCLI</sequence>